<keyword evidence="8" id="KW-0540">Nuclease</keyword>
<dbReference type="AlphaFoldDB" id="A0AAD4I5Z9"/>
<keyword evidence="6" id="KW-0539">Nucleus</keyword>
<organism evidence="8 9">
    <name type="scientific">Staphylotrichum longicolle</name>
    <dbReference type="NCBI Taxonomy" id="669026"/>
    <lineage>
        <taxon>Eukaryota</taxon>
        <taxon>Fungi</taxon>
        <taxon>Dikarya</taxon>
        <taxon>Ascomycota</taxon>
        <taxon>Pezizomycotina</taxon>
        <taxon>Sordariomycetes</taxon>
        <taxon>Sordariomycetidae</taxon>
        <taxon>Sordariales</taxon>
        <taxon>Chaetomiaceae</taxon>
        <taxon>Staphylotrichum</taxon>
    </lineage>
</organism>
<proteinExistence type="inferred from homology"/>
<evidence type="ECO:0000256" key="6">
    <source>
        <dbReference type="ARBA" id="ARBA00023242"/>
    </source>
</evidence>
<evidence type="ECO:0000256" key="2">
    <source>
        <dbReference type="ARBA" id="ARBA00006661"/>
    </source>
</evidence>
<reference evidence="8" key="1">
    <citation type="submission" date="2023-02" db="EMBL/GenBank/DDBJ databases">
        <authorList>
            <person name="Palmer J.M."/>
        </authorList>
    </citation>
    <scope>NUCLEOTIDE SEQUENCE</scope>
    <source>
        <strain evidence="8">FW57</strain>
    </source>
</reference>
<dbReference type="InterPro" id="IPR018574">
    <property type="entry name" value="Structure-sp_endonuc_su_Slx4"/>
</dbReference>
<dbReference type="GO" id="GO:0006281">
    <property type="term" value="P:DNA repair"/>
    <property type="evidence" value="ECO:0007669"/>
    <property type="project" value="UniProtKB-KW"/>
</dbReference>
<keyword evidence="4" id="KW-0233">DNA recombination</keyword>
<keyword evidence="9" id="KW-1185">Reference proteome</keyword>
<dbReference type="Pfam" id="PF09494">
    <property type="entry name" value="Slx4"/>
    <property type="match status" value="1"/>
</dbReference>
<keyword evidence="5" id="KW-0234">DNA repair</keyword>
<keyword evidence="3" id="KW-0227">DNA damage</keyword>
<dbReference type="GO" id="GO:0006260">
    <property type="term" value="P:DNA replication"/>
    <property type="evidence" value="ECO:0007669"/>
    <property type="project" value="InterPro"/>
</dbReference>
<comment type="similarity">
    <text evidence="2">Belongs to the SLX4 family.</text>
</comment>
<dbReference type="Proteomes" id="UP001197093">
    <property type="component" value="Unassembled WGS sequence"/>
</dbReference>
<keyword evidence="8" id="KW-0255">Endonuclease</keyword>
<keyword evidence="8" id="KW-0378">Hydrolase</keyword>
<comment type="subcellular location">
    <subcellularLocation>
        <location evidence="1">Nucleus</location>
    </subcellularLocation>
</comment>
<name>A0AAD4I5Z9_9PEZI</name>
<sequence length="102" mass="11417">MDLSVTEDTEASLVASPTSQQVALFRYITQAVISAPRTTDPANPSWHDKMLMYDPIILEDLTAWLNAGQLDRVGHDGEVAPGDVKKWCESKSNLRGKERKRF</sequence>
<dbReference type="GO" id="GO:0033557">
    <property type="term" value="C:Slx1-Slx4 complex"/>
    <property type="evidence" value="ECO:0007669"/>
    <property type="project" value="InterPro"/>
</dbReference>
<comment type="caution">
    <text evidence="8">The sequence shown here is derived from an EMBL/GenBank/DDBJ whole genome shotgun (WGS) entry which is preliminary data.</text>
</comment>
<dbReference type="GO" id="GO:0004519">
    <property type="term" value="F:endonuclease activity"/>
    <property type="evidence" value="ECO:0007669"/>
    <property type="project" value="UniProtKB-KW"/>
</dbReference>
<dbReference type="GO" id="GO:0006310">
    <property type="term" value="P:DNA recombination"/>
    <property type="evidence" value="ECO:0007669"/>
    <property type="project" value="UniProtKB-KW"/>
</dbReference>
<dbReference type="EMBL" id="JAHCVI010000001">
    <property type="protein sequence ID" value="KAG7293613.1"/>
    <property type="molecule type" value="Genomic_DNA"/>
</dbReference>
<evidence type="ECO:0000313" key="9">
    <source>
        <dbReference type="Proteomes" id="UP001197093"/>
    </source>
</evidence>
<evidence type="ECO:0000256" key="4">
    <source>
        <dbReference type="ARBA" id="ARBA00023172"/>
    </source>
</evidence>
<evidence type="ECO:0000313" key="8">
    <source>
        <dbReference type="EMBL" id="KAG7293613.1"/>
    </source>
</evidence>
<evidence type="ECO:0000256" key="3">
    <source>
        <dbReference type="ARBA" id="ARBA00022763"/>
    </source>
</evidence>
<evidence type="ECO:0000256" key="5">
    <source>
        <dbReference type="ARBA" id="ARBA00023204"/>
    </source>
</evidence>
<protein>
    <recommendedName>
        <fullName evidence="7">Structure-specific endonuclease subunit SLX4</fullName>
    </recommendedName>
</protein>
<accession>A0AAD4I5Z9</accession>
<evidence type="ECO:0000256" key="1">
    <source>
        <dbReference type="ARBA" id="ARBA00004123"/>
    </source>
</evidence>
<gene>
    <name evidence="8" type="primary">SLX4</name>
    <name evidence="8" type="ORF">NEMBOFW57_003667</name>
</gene>
<evidence type="ECO:0000256" key="7">
    <source>
        <dbReference type="ARBA" id="ARBA00029496"/>
    </source>
</evidence>